<keyword evidence="8" id="KW-0460">Magnesium</keyword>
<dbReference type="InterPro" id="IPR005218">
    <property type="entry name" value="Diacylglycerol/lipid_kinase"/>
</dbReference>
<comment type="cofactor">
    <cofactor evidence="1">
        <name>Mg(2+)</name>
        <dbReference type="ChEBI" id="CHEBI:18420"/>
    </cofactor>
</comment>
<dbReference type="Gene3D" id="2.60.200.40">
    <property type="match status" value="1"/>
</dbReference>
<evidence type="ECO:0000256" key="2">
    <source>
        <dbReference type="ARBA" id="ARBA00022516"/>
    </source>
</evidence>
<name>A0ABD5QE39_9EURY</name>
<dbReference type="InterPro" id="IPR001206">
    <property type="entry name" value="Diacylglycerol_kinase_cat_dom"/>
</dbReference>
<evidence type="ECO:0000256" key="1">
    <source>
        <dbReference type="ARBA" id="ARBA00001946"/>
    </source>
</evidence>
<dbReference type="SUPFAM" id="SSF111331">
    <property type="entry name" value="NAD kinase/diacylglycerol kinase-like"/>
    <property type="match status" value="1"/>
</dbReference>
<feature type="compositionally biased region" description="Gly residues" evidence="12">
    <location>
        <begin position="309"/>
        <end position="319"/>
    </location>
</feature>
<evidence type="ECO:0000313" key="14">
    <source>
        <dbReference type="EMBL" id="MFC4987987.1"/>
    </source>
</evidence>
<reference evidence="14 15" key="1">
    <citation type="journal article" date="2019" name="Int. J. Syst. Evol. Microbiol.">
        <title>The Global Catalogue of Microorganisms (GCM) 10K type strain sequencing project: providing services to taxonomists for standard genome sequencing and annotation.</title>
        <authorList>
            <consortium name="The Broad Institute Genomics Platform"/>
            <consortium name="The Broad Institute Genome Sequencing Center for Infectious Disease"/>
            <person name="Wu L."/>
            <person name="Ma J."/>
        </authorList>
    </citation>
    <scope>NUCLEOTIDE SEQUENCE [LARGE SCALE GENOMIC DNA]</scope>
    <source>
        <strain evidence="14 15">CGMCC 1.15824</strain>
    </source>
</reference>
<keyword evidence="15" id="KW-1185">Reference proteome</keyword>
<evidence type="ECO:0000256" key="11">
    <source>
        <dbReference type="ARBA" id="ARBA00023264"/>
    </source>
</evidence>
<evidence type="ECO:0000256" key="5">
    <source>
        <dbReference type="ARBA" id="ARBA00022741"/>
    </source>
</evidence>
<evidence type="ECO:0000256" key="12">
    <source>
        <dbReference type="SAM" id="MobiDB-lite"/>
    </source>
</evidence>
<dbReference type="GO" id="GO:0016301">
    <property type="term" value="F:kinase activity"/>
    <property type="evidence" value="ECO:0007669"/>
    <property type="project" value="UniProtKB-KW"/>
</dbReference>
<dbReference type="SMART" id="SM00046">
    <property type="entry name" value="DAGKc"/>
    <property type="match status" value="1"/>
</dbReference>
<dbReference type="Proteomes" id="UP001595925">
    <property type="component" value="Unassembled WGS sequence"/>
</dbReference>
<keyword evidence="9" id="KW-0443">Lipid metabolism</keyword>
<accession>A0ABD5QE39</accession>
<dbReference type="InterPro" id="IPR016064">
    <property type="entry name" value="NAD/diacylglycerol_kinase_sf"/>
</dbReference>
<evidence type="ECO:0000256" key="6">
    <source>
        <dbReference type="ARBA" id="ARBA00022777"/>
    </source>
</evidence>
<comment type="caution">
    <text evidence="14">The sequence shown here is derived from an EMBL/GenBank/DDBJ whole genome shotgun (WGS) entry which is preliminary data.</text>
</comment>
<dbReference type="InterPro" id="IPR045540">
    <property type="entry name" value="YegS/DAGK_C"/>
</dbReference>
<dbReference type="PANTHER" id="PTHR12358:SF106">
    <property type="entry name" value="LIPID KINASE YEGS"/>
    <property type="match status" value="1"/>
</dbReference>
<feature type="region of interest" description="Disordered" evidence="12">
    <location>
        <begin position="298"/>
        <end position="319"/>
    </location>
</feature>
<keyword evidence="10" id="KW-0594">Phospholipid biosynthesis</keyword>
<evidence type="ECO:0000256" key="3">
    <source>
        <dbReference type="ARBA" id="ARBA00022679"/>
    </source>
</evidence>
<dbReference type="PANTHER" id="PTHR12358">
    <property type="entry name" value="SPHINGOSINE KINASE"/>
    <property type="match status" value="1"/>
</dbReference>
<dbReference type="GO" id="GO:0008654">
    <property type="term" value="P:phospholipid biosynthetic process"/>
    <property type="evidence" value="ECO:0007669"/>
    <property type="project" value="UniProtKB-KW"/>
</dbReference>
<feature type="domain" description="DAGKc" evidence="13">
    <location>
        <begin position="3"/>
        <end position="130"/>
    </location>
</feature>
<dbReference type="EC" id="2.7.1.-" evidence="14"/>
<keyword evidence="7" id="KW-0067">ATP-binding</keyword>
<dbReference type="PROSITE" id="PS50146">
    <property type="entry name" value="DAGK"/>
    <property type="match status" value="1"/>
</dbReference>
<dbReference type="Pfam" id="PF19279">
    <property type="entry name" value="YegS_C"/>
    <property type="match status" value="1"/>
</dbReference>
<evidence type="ECO:0000256" key="7">
    <source>
        <dbReference type="ARBA" id="ARBA00022840"/>
    </source>
</evidence>
<proteinExistence type="predicted"/>
<protein>
    <submittedName>
        <fullName evidence="14">Diacylglycerol/lipid kinase family protein</fullName>
        <ecNumber evidence="14">2.7.1.-</ecNumber>
    </submittedName>
</protein>
<dbReference type="GO" id="GO:0005524">
    <property type="term" value="F:ATP binding"/>
    <property type="evidence" value="ECO:0007669"/>
    <property type="project" value="UniProtKB-KW"/>
</dbReference>
<dbReference type="Pfam" id="PF00781">
    <property type="entry name" value="DAGK_cat"/>
    <property type="match status" value="1"/>
</dbReference>
<evidence type="ECO:0000256" key="10">
    <source>
        <dbReference type="ARBA" id="ARBA00023209"/>
    </source>
</evidence>
<dbReference type="RefSeq" id="WP_224826938.1">
    <property type="nucleotide sequence ID" value="NZ_JAIVEF010000001.1"/>
</dbReference>
<gene>
    <name evidence="14" type="ORF">ACFPFO_09525</name>
</gene>
<dbReference type="AlphaFoldDB" id="A0ABD5QE39"/>
<dbReference type="Gene3D" id="3.40.50.10330">
    <property type="entry name" value="Probable inorganic polyphosphate/atp-NAD kinase, domain 1"/>
    <property type="match status" value="1"/>
</dbReference>
<dbReference type="InterPro" id="IPR017438">
    <property type="entry name" value="ATP-NAD_kinase_N"/>
</dbReference>
<keyword evidence="6 14" id="KW-0418">Kinase</keyword>
<sequence>MARDENGRMLICNPTSGSGNHVDRVVELAGEYGLAVRRTEGEGHARELAREAAPDVDLVAAAGGDGTINEVVNGMAEADALEDTTLGVVPGGTGNNFASNVGIEGVEDAFEVIDDGERRDLDLGVTNERAFVNSCVCGITAEASGATSSEEKDRFGILAYLLKGIEQVSEFDALPLRVELGGGEGQPVRWEGEAMFVLVGNCRRFTTARRAQANVEDGEFEVAIIERASAADLAGEAAFGGLFGEDGNDAIVRRRAPSLSIEHREGETVEYSLDGEMLAAEALELRTHAGALSVAVGDGYRPDPDADDGGLGIGAGDAR</sequence>
<dbReference type="GO" id="GO:0046872">
    <property type="term" value="F:metal ion binding"/>
    <property type="evidence" value="ECO:0007669"/>
    <property type="project" value="UniProtKB-KW"/>
</dbReference>
<keyword evidence="5" id="KW-0547">Nucleotide-binding</keyword>
<evidence type="ECO:0000256" key="9">
    <source>
        <dbReference type="ARBA" id="ARBA00023098"/>
    </source>
</evidence>
<dbReference type="InterPro" id="IPR050187">
    <property type="entry name" value="Lipid_Phosphate_FormReg"/>
</dbReference>
<organism evidence="14 15">
    <name type="scientific">Saliphagus infecundisoli</name>
    <dbReference type="NCBI Taxonomy" id="1849069"/>
    <lineage>
        <taxon>Archaea</taxon>
        <taxon>Methanobacteriati</taxon>
        <taxon>Methanobacteriota</taxon>
        <taxon>Stenosarchaea group</taxon>
        <taxon>Halobacteria</taxon>
        <taxon>Halobacteriales</taxon>
        <taxon>Natrialbaceae</taxon>
        <taxon>Saliphagus</taxon>
    </lineage>
</organism>
<evidence type="ECO:0000256" key="8">
    <source>
        <dbReference type="ARBA" id="ARBA00022842"/>
    </source>
</evidence>
<dbReference type="NCBIfam" id="TIGR00147">
    <property type="entry name" value="YegS/Rv2252/BmrU family lipid kinase"/>
    <property type="match status" value="1"/>
</dbReference>
<evidence type="ECO:0000313" key="15">
    <source>
        <dbReference type="Proteomes" id="UP001595925"/>
    </source>
</evidence>
<keyword evidence="11" id="KW-1208">Phospholipid metabolism</keyword>
<keyword evidence="4" id="KW-0479">Metal-binding</keyword>
<dbReference type="EMBL" id="JBHSJG010000036">
    <property type="protein sequence ID" value="MFC4987987.1"/>
    <property type="molecule type" value="Genomic_DNA"/>
</dbReference>
<keyword evidence="2" id="KW-0444">Lipid biosynthesis</keyword>
<keyword evidence="3 14" id="KW-0808">Transferase</keyword>
<evidence type="ECO:0000256" key="4">
    <source>
        <dbReference type="ARBA" id="ARBA00022723"/>
    </source>
</evidence>
<evidence type="ECO:0000259" key="13">
    <source>
        <dbReference type="PROSITE" id="PS50146"/>
    </source>
</evidence>